<sequence length="866" mass="97965">MTAIGIDFGTAGISAATWTAEGGFEILRNSDDTRRSPTYFHKNPDGDSFGTEAVQLSSVAAENTAFDVVTFMGVGLWEAQNICNINAYPFRFNRRGATAFIFNDGSTMTPEAITEAHLKNVSEQKEETYGVCVLTVPVEWPNKTRELFKKSAQYAGFSKVVLLDSHVAALLGAVVRRPSSVQLGPDLAVIDVGANSLTVTVWRTDQDGRSVPYRIASPGHAGNGIDLALMRYAREEWRKVYRVEWTSDGTATQCLRLACQEAKLTMAKNKPRTTIRLPNIGEQISLGDWTNVTINKKEFDGITEPLVTATVEALQDALNAAGLSSCNGVEVFLVGGTTLLPALIKAVQREGGKVHITQLPNETTTYGAAFFAYLLSKCEDLKQINLESHARTLAELGSENSGWANLTAEALTALVRQEQDVFMNRSRGGAHTGFSSRLDKMLTTESRTIYQEDWDEEYSDFDDVNGNDEEAHYRNNNVLMTETERVLASPVDDSEDDVSLCFRTTNSSNRSETNSMEMKKANEYYAISTAFKTNLIRGMESASIRRQSMKHSEAELVLEELIRTEEDYITDLKHVLDNYLLKIKSDPKAPATLHEKRNEIFGNIEILHAFHRDEFLPMLHNLSGRSFDLGKLFIEFKDRFNHYARYVHNQPKSTKLMAACGSEYFEKIQQSLGDSLDLSSFLLKPVQRLVKYKDFLERLLNCSTKNDMTNICDALDVVKFYLRHGDDLLAMDLLVNCVTFNVKQQGRLWRQADVQIRRPFLNRVRSRRVFLFDQLLLFSKKETDKNGNLRYLYKDSLKTNEFGMIEKLDGSATDFEVFVRRNKTTERYTLVASDESERIAWTKDIAEILWKQHQRSIDLRNSARYQ</sequence>
<dbReference type="Gene3D" id="1.20.900.10">
    <property type="entry name" value="Dbl homology (DH) domain"/>
    <property type="match status" value="1"/>
</dbReference>
<dbReference type="PANTHER" id="PTHR45845">
    <property type="entry name" value="RHO GUANINE NUCLEOTIDE EXCHANGE FACTOR-RELATED"/>
    <property type="match status" value="1"/>
</dbReference>
<dbReference type="GO" id="GO:0140662">
    <property type="term" value="F:ATP-dependent protein folding chaperone"/>
    <property type="evidence" value="ECO:0007669"/>
    <property type="project" value="InterPro"/>
</dbReference>
<dbReference type="SUPFAM" id="SSF50729">
    <property type="entry name" value="PH domain-like"/>
    <property type="match status" value="1"/>
</dbReference>
<dbReference type="Gene3D" id="3.90.640.10">
    <property type="entry name" value="Actin, Chain A, domain 4"/>
    <property type="match status" value="1"/>
</dbReference>
<evidence type="ECO:0000256" key="2">
    <source>
        <dbReference type="ARBA" id="ARBA00022741"/>
    </source>
</evidence>
<dbReference type="SUPFAM" id="SSF53067">
    <property type="entry name" value="Actin-like ATPase domain"/>
    <property type="match status" value="2"/>
</dbReference>
<dbReference type="AlphaFoldDB" id="A0A1W0WZG3"/>
<dbReference type="GO" id="GO:0005524">
    <property type="term" value="F:ATP binding"/>
    <property type="evidence" value="ECO:0007669"/>
    <property type="project" value="UniProtKB-KW"/>
</dbReference>
<dbReference type="OrthoDB" id="6152532at2759"/>
<dbReference type="InterPro" id="IPR043129">
    <property type="entry name" value="ATPase_NBD"/>
</dbReference>
<evidence type="ECO:0000313" key="7">
    <source>
        <dbReference type="Proteomes" id="UP000192578"/>
    </source>
</evidence>
<dbReference type="InterPro" id="IPR052231">
    <property type="entry name" value="Rho_GEF_signaling-related"/>
</dbReference>
<dbReference type="PANTHER" id="PTHR45845:SF2">
    <property type="entry name" value="RIKEN CDNA D630003M21 GENE"/>
    <property type="match status" value="1"/>
</dbReference>
<evidence type="ECO:0000256" key="1">
    <source>
        <dbReference type="ARBA" id="ARBA00007381"/>
    </source>
</evidence>
<dbReference type="CDD" id="cd00160">
    <property type="entry name" value="RhoGEF"/>
    <property type="match status" value="1"/>
</dbReference>
<dbReference type="Pfam" id="PF22697">
    <property type="entry name" value="SOS1_NGEF_PH"/>
    <property type="match status" value="1"/>
</dbReference>
<dbReference type="Gene3D" id="3.30.420.40">
    <property type="match status" value="2"/>
</dbReference>
<dbReference type="PROSITE" id="PS50010">
    <property type="entry name" value="DH_2"/>
    <property type="match status" value="1"/>
</dbReference>
<accession>A0A1W0WZG3</accession>
<proteinExistence type="inferred from homology"/>
<keyword evidence="7" id="KW-1185">Reference proteome</keyword>
<comment type="similarity">
    <text evidence="1">Belongs to the heat shock protein 70 family.</text>
</comment>
<dbReference type="SMART" id="SM00233">
    <property type="entry name" value="PH"/>
    <property type="match status" value="1"/>
</dbReference>
<evidence type="ECO:0000256" key="3">
    <source>
        <dbReference type="ARBA" id="ARBA00022840"/>
    </source>
</evidence>
<dbReference type="PRINTS" id="PR00301">
    <property type="entry name" value="HEATSHOCK70"/>
</dbReference>
<dbReference type="Pfam" id="PF00012">
    <property type="entry name" value="HSP70"/>
    <property type="match status" value="1"/>
</dbReference>
<dbReference type="PROSITE" id="PS50003">
    <property type="entry name" value="PH_DOMAIN"/>
    <property type="match status" value="1"/>
</dbReference>
<feature type="domain" description="DH" evidence="5">
    <location>
        <begin position="553"/>
        <end position="728"/>
    </location>
</feature>
<dbReference type="SMART" id="SM00325">
    <property type="entry name" value="RhoGEF"/>
    <property type="match status" value="1"/>
</dbReference>
<dbReference type="SUPFAM" id="SSF48065">
    <property type="entry name" value="DBL homology domain (DH-domain)"/>
    <property type="match status" value="1"/>
</dbReference>
<dbReference type="Gene3D" id="2.30.29.30">
    <property type="entry name" value="Pleckstrin-homology domain (PH domain)/Phosphotyrosine-binding domain (PTB)"/>
    <property type="match status" value="1"/>
</dbReference>
<dbReference type="InterPro" id="IPR011993">
    <property type="entry name" value="PH-like_dom_sf"/>
</dbReference>
<dbReference type="InterPro" id="IPR013126">
    <property type="entry name" value="Hsp_70_fam"/>
</dbReference>
<feature type="domain" description="PH" evidence="4">
    <location>
        <begin position="741"/>
        <end position="850"/>
    </location>
</feature>
<keyword evidence="2" id="KW-0547">Nucleotide-binding</keyword>
<evidence type="ECO:0000259" key="4">
    <source>
        <dbReference type="PROSITE" id="PS50003"/>
    </source>
</evidence>
<dbReference type="InterPro" id="IPR055251">
    <property type="entry name" value="SOS1_NGEF_PH"/>
</dbReference>
<reference evidence="7" key="1">
    <citation type="submission" date="2017-01" db="EMBL/GenBank/DDBJ databases">
        <title>Comparative genomics of anhydrobiosis in the tardigrade Hypsibius dujardini.</title>
        <authorList>
            <person name="Yoshida Y."/>
            <person name="Koutsovoulos G."/>
            <person name="Laetsch D."/>
            <person name="Stevens L."/>
            <person name="Kumar S."/>
            <person name="Horikawa D."/>
            <person name="Ishino K."/>
            <person name="Komine S."/>
            <person name="Tomita M."/>
            <person name="Blaxter M."/>
            <person name="Arakawa K."/>
        </authorList>
    </citation>
    <scope>NUCLEOTIDE SEQUENCE [LARGE SCALE GENOMIC DNA]</scope>
    <source>
        <strain evidence="7">Z151</strain>
    </source>
</reference>
<dbReference type="InterPro" id="IPR000219">
    <property type="entry name" value="DH_dom"/>
</dbReference>
<organism evidence="6 7">
    <name type="scientific">Hypsibius exemplaris</name>
    <name type="common">Freshwater tardigrade</name>
    <dbReference type="NCBI Taxonomy" id="2072580"/>
    <lineage>
        <taxon>Eukaryota</taxon>
        <taxon>Metazoa</taxon>
        <taxon>Ecdysozoa</taxon>
        <taxon>Tardigrada</taxon>
        <taxon>Eutardigrada</taxon>
        <taxon>Parachela</taxon>
        <taxon>Hypsibioidea</taxon>
        <taxon>Hypsibiidae</taxon>
        <taxon>Hypsibius</taxon>
    </lineage>
</organism>
<gene>
    <name evidence="6" type="ORF">BV898_05421</name>
</gene>
<evidence type="ECO:0000259" key="5">
    <source>
        <dbReference type="PROSITE" id="PS50010"/>
    </source>
</evidence>
<dbReference type="Proteomes" id="UP000192578">
    <property type="component" value="Unassembled WGS sequence"/>
</dbReference>
<dbReference type="InterPro" id="IPR001849">
    <property type="entry name" value="PH_domain"/>
</dbReference>
<dbReference type="EMBL" id="MTYJ01000029">
    <property type="protein sequence ID" value="OQV20601.1"/>
    <property type="molecule type" value="Genomic_DNA"/>
</dbReference>
<name>A0A1W0WZG3_HYPEX</name>
<dbReference type="Pfam" id="PF00621">
    <property type="entry name" value="RhoGEF"/>
    <property type="match status" value="1"/>
</dbReference>
<evidence type="ECO:0000313" key="6">
    <source>
        <dbReference type="EMBL" id="OQV20601.1"/>
    </source>
</evidence>
<protein>
    <submittedName>
        <fullName evidence="6">Pleckstrin-like proteiny domain-containing family G member 4B</fullName>
    </submittedName>
</protein>
<dbReference type="GO" id="GO:0005085">
    <property type="term" value="F:guanyl-nucleotide exchange factor activity"/>
    <property type="evidence" value="ECO:0007669"/>
    <property type="project" value="InterPro"/>
</dbReference>
<keyword evidence="3" id="KW-0067">ATP-binding</keyword>
<comment type="caution">
    <text evidence="6">The sequence shown here is derived from an EMBL/GenBank/DDBJ whole genome shotgun (WGS) entry which is preliminary data.</text>
</comment>
<dbReference type="InterPro" id="IPR035899">
    <property type="entry name" value="DBL_dom_sf"/>
</dbReference>